<dbReference type="Proteomes" id="UP000029499">
    <property type="component" value="Chromosome"/>
</dbReference>
<protein>
    <submittedName>
        <fullName evidence="1">Killer protein</fullName>
    </submittedName>
</protein>
<organism evidence="1 2">
    <name type="scientific">Pseudomonas rhizosphaerae</name>
    <dbReference type="NCBI Taxonomy" id="216142"/>
    <lineage>
        <taxon>Bacteria</taxon>
        <taxon>Pseudomonadati</taxon>
        <taxon>Pseudomonadota</taxon>
        <taxon>Gammaproteobacteria</taxon>
        <taxon>Pseudomonadales</taxon>
        <taxon>Pseudomonadaceae</taxon>
        <taxon>Pseudomonas</taxon>
    </lineage>
</organism>
<gene>
    <name evidence="1" type="ORF">LT40_15405</name>
</gene>
<dbReference type="SUPFAM" id="SSF143011">
    <property type="entry name" value="RelE-like"/>
    <property type="match status" value="1"/>
</dbReference>
<dbReference type="STRING" id="216142.LT40_15405"/>
<dbReference type="OrthoDB" id="9801102at2"/>
<dbReference type="HOGENOM" id="CLU_155111_0_0_6"/>
<keyword evidence="2" id="KW-1185">Reference proteome</keyword>
<dbReference type="RefSeq" id="WP_043191734.1">
    <property type="nucleotide sequence ID" value="NZ_CP009533.1"/>
</dbReference>
<dbReference type="PANTHER" id="PTHR40266:SF2">
    <property type="entry name" value="TOXIN HIGB-1"/>
    <property type="match status" value="1"/>
</dbReference>
<dbReference type="PANTHER" id="PTHR40266">
    <property type="entry name" value="TOXIN HIGB-1"/>
    <property type="match status" value="1"/>
</dbReference>
<reference evidence="1 2" key="1">
    <citation type="journal article" date="2015" name="J. Biotechnol.">
        <title>Complete genome sequence of Pseudomonas rhizosphaerae IH5T (=DSM 16299T), a phosphate-solubilizing rhizobacterium for bacterial biofertilizer.</title>
        <authorList>
            <person name="Kwak Y."/>
            <person name="Jung B.K."/>
            <person name="Shin J.H."/>
        </authorList>
    </citation>
    <scope>NUCLEOTIDE SEQUENCE [LARGE SCALE GENOMIC DNA]</scope>
    <source>
        <strain evidence="1">DSM 16299</strain>
    </source>
</reference>
<sequence>MIKSFRHKGIKAYFETGSTKGIRADHAKRLARILPILDRAIDAGDVDMPGWRLHPLKGDLMTFWSVTVSGNWRLIFRFDDGDVELLDYLDYH</sequence>
<evidence type="ECO:0000313" key="2">
    <source>
        <dbReference type="Proteomes" id="UP000029499"/>
    </source>
</evidence>
<dbReference type="Pfam" id="PF05015">
    <property type="entry name" value="HigB-like_toxin"/>
    <property type="match status" value="1"/>
</dbReference>
<proteinExistence type="predicted"/>
<dbReference type="AlphaFoldDB" id="A0A089YYX4"/>
<dbReference type="InterPro" id="IPR007711">
    <property type="entry name" value="HigB-1"/>
</dbReference>
<evidence type="ECO:0000313" key="1">
    <source>
        <dbReference type="EMBL" id="AIS18695.1"/>
    </source>
</evidence>
<dbReference type="KEGG" id="prh:LT40_15405"/>
<accession>A0A089YYX4</accession>
<dbReference type="eggNOG" id="COG3549">
    <property type="taxonomic scope" value="Bacteria"/>
</dbReference>
<dbReference type="InterPro" id="IPR035093">
    <property type="entry name" value="RelE/ParE_toxin_dom_sf"/>
</dbReference>
<dbReference type="EMBL" id="CP009533">
    <property type="protein sequence ID" value="AIS18695.1"/>
    <property type="molecule type" value="Genomic_DNA"/>
</dbReference>
<name>A0A089YYX4_9PSED</name>
<dbReference type="Gene3D" id="3.30.2310.20">
    <property type="entry name" value="RelE-like"/>
    <property type="match status" value="1"/>
</dbReference>